<dbReference type="RefSeq" id="WP_317056455.1">
    <property type="nucleotide sequence ID" value="NZ_CP146606.1"/>
</dbReference>
<reference evidence="2 3" key="1">
    <citation type="submission" date="2024-02" db="EMBL/GenBank/DDBJ databases">
        <title>Roseovarius strain W115 nov., isolated from a marine algae.</title>
        <authorList>
            <person name="Lee M.W."/>
            <person name="Lee J.K."/>
            <person name="Kim J.M."/>
            <person name="Choi D.G."/>
            <person name="Baek J.H."/>
            <person name="Bayburt H."/>
            <person name="Jung J.J."/>
            <person name="Han D.M."/>
            <person name="Jeon C.O."/>
        </authorList>
    </citation>
    <scope>NUCLEOTIDE SEQUENCE [LARGE SCALE GENOMIC DNA]</scope>
    <source>
        <strain evidence="2 3">W115</strain>
    </source>
</reference>
<evidence type="ECO:0000256" key="1">
    <source>
        <dbReference type="SAM" id="Phobius"/>
    </source>
</evidence>
<accession>A0ABZ2TJC7</accession>
<keyword evidence="1" id="KW-1133">Transmembrane helix</keyword>
<dbReference type="InterPro" id="IPR007401">
    <property type="entry name" value="DUF454"/>
</dbReference>
<dbReference type="PANTHER" id="PTHR35813">
    <property type="entry name" value="INNER MEMBRANE PROTEIN YBAN"/>
    <property type="match status" value="1"/>
</dbReference>
<name>A0ABZ2TJC7_9RHOB</name>
<evidence type="ECO:0000313" key="2">
    <source>
        <dbReference type="EMBL" id="WYK19754.1"/>
    </source>
</evidence>
<feature type="transmembrane region" description="Helical" evidence="1">
    <location>
        <begin position="6"/>
        <end position="39"/>
    </location>
</feature>
<proteinExistence type="predicted"/>
<keyword evidence="3" id="KW-1185">Reference proteome</keyword>
<dbReference type="PANTHER" id="PTHR35813:SF1">
    <property type="entry name" value="INNER MEMBRANE PROTEIN YBAN"/>
    <property type="match status" value="1"/>
</dbReference>
<gene>
    <name evidence="2" type="ORF">RZS32_007845</name>
</gene>
<protein>
    <submittedName>
        <fullName evidence="2">YbaN family protein</fullName>
    </submittedName>
</protein>
<keyword evidence="1" id="KW-0812">Transmembrane</keyword>
<dbReference type="EMBL" id="CP146606">
    <property type="protein sequence ID" value="WYK19754.1"/>
    <property type="molecule type" value="Genomic_DNA"/>
</dbReference>
<sequence>MRAIYISVGLMCLALGAIGAFLPLIPTVPLWLLAAFCFARSSERLHHWMITHPVVGPPILDWRERGAIGARSKRLATLSIMVVFGISLALKLAWTVSAIQGLVLLGVLTFIWTRPSR</sequence>
<dbReference type="Pfam" id="PF04304">
    <property type="entry name" value="DUF454"/>
    <property type="match status" value="1"/>
</dbReference>
<dbReference type="PIRSF" id="PIRSF016789">
    <property type="entry name" value="DUF454"/>
    <property type="match status" value="1"/>
</dbReference>
<organism evidence="2 3">
    <name type="scientific">Roseovarius rhodophyticola</name>
    <dbReference type="NCBI Taxonomy" id="3080827"/>
    <lineage>
        <taxon>Bacteria</taxon>
        <taxon>Pseudomonadati</taxon>
        <taxon>Pseudomonadota</taxon>
        <taxon>Alphaproteobacteria</taxon>
        <taxon>Rhodobacterales</taxon>
        <taxon>Roseobacteraceae</taxon>
        <taxon>Roseovarius</taxon>
    </lineage>
</organism>
<feature type="transmembrane region" description="Helical" evidence="1">
    <location>
        <begin position="96"/>
        <end position="113"/>
    </location>
</feature>
<evidence type="ECO:0000313" key="3">
    <source>
        <dbReference type="Proteomes" id="UP001281305"/>
    </source>
</evidence>
<dbReference type="Proteomes" id="UP001281305">
    <property type="component" value="Chromosome"/>
</dbReference>
<keyword evidence="1" id="KW-0472">Membrane</keyword>